<proteinExistence type="predicted"/>
<dbReference type="AlphaFoldDB" id="A0A9P6MKL2"/>
<dbReference type="EMBL" id="JAAAHW010000147">
    <property type="protein sequence ID" value="KAG0006062.1"/>
    <property type="molecule type" value="Genomic_DNA"/>
</dbReference>
<dbReference type="Proteomes" id="UP000749646">
    <property type="component" value="Unassembled WGS sequence"/>
</dbReference>
<sequence length="151" mass="17312">MEWYRSHLKPIGKAGLQLFNGVFLITKNLLTEARVRNFTSWCKSWAISSADEDLLDGELVKAMAALRSRRTFSPLGILLEQLYPTMRHMGLDETRMDFHYRWLTAFCYAPLLSTFLELNGTVLKMTDMKGVNTVPGNPYRHDGCFTSKDVN</sequence>
<organism evidence="1 2">
    <name type="scientific">Modicella reniformis</name>
    <dbReference type="NCBI Taxonomy" id="1440133"/>
    <lineage>
        <taxon>Eukaryota</taxon>
        <taxon>Fungi</taxon>
        <taxon>Fungi incertae sedis</taxon>
        <taxon>Mucoromycota</taxon>
        <taxon>Mortierellomycotina</taxon>
        <taxon>Mortierellomycetes</taxon>
        <taxon>Mortierellales</taxon>
        <taxon>Mortierellaceae</taxon>
        <taxon>Modicella</taxon>
    </lineage>
</organism>
<keyword evidence="2" id="KW-1185">Reference proteome</keyword>
<accession>A0A9P6MKL2</accession>
<reference evidence="1" key="1">
    <citation type="journal article" date="2020" name="Fungal Divers.">
        <title>Resolving the Mortierellaceae phylogeny through synthesis of multi-gene phylogenetics and phylogenomics.</title>
        <authorList>
            <person name="Vandepol N."/>
            <person name="Liber J."/>
            <person name="Desiro A."/>
            <person name="Na H."/>
            <person name="Kennedy M."/>
            <person name="Barry K."/>
            <person name="Grigoriev I.V."/>
            <person name="Miller A.N."/>
            <person name="O'Donnell K."/>
            <person name="Stajich J.E."/>
            <person name="Bonito G."/>
        </authorList>
    </citation>
    <scope>NUCLEOTIDE SEQUENCE</scope>
    <source>
        <strain evidence="1">MES-2147</strain>
    </source>
</reference>
<gene>
    <name evidence="1" type="ORF">BGZ65_009450</name>
</gene>
<evidence type="ECO:0000313" key="2">
    <source>
        <dbReference type="Proteomes" id="UP000749646"/>
    </source>
</evidence>
<name>A0A9P6MKL2_9FUNG</name>
<comment type="caution">
    <text evidence="1">The sequence shown here is derived from an EMBL/GenBank/DDBJ whole genome shotgun (WGS) entry which is preliminary data.</text>
</comment>
<protein>
    <submittedName>
        <fullName evidence="1">Uncharacterized protein</fullName>
    </submittedName>
</protein>
<evidence type="ECO:0000313" key="1">
    <source>
        <dbReference type="EMBL" id="KAG0006062.1"/>
    </source>
</evidence>